<protein>
    <recommendedName>
        <fullName evidence="2">Penicillin-binding protein activator LpoB</fullName>
    </recommendedName>
</protein>
<sequence length="202" mass="21965">MKKIIGICTASAALAVMLTSCGTPPQRLDPAGNQGIVSTDKIDFKDFQIAAEKGINSLLTSGALNRADGRKTVIMVSEVRNNSSMRTLNTQILTDKIRQAILRSGKGVPTSAVGQGKDNAVKQVRDLENSEMFNQNTVQKQGTVVAPDMSLSGEITQEMRKSGRTEESYFFIHMVVTDLSNGLAVWEDNVEILKQGKKSIFD</sequence>
<proteinExistence type="predicted"/>
<name>A0A645G6G7_9ZZZZ</name>
<dbReference type="InterPro" id="IPR014094">
    <property type="entry name" value="LpoB"/>
</dbReference>
<comment type="caution">
    <text evidence="1">The sequence shown here is derived from an EMBL/GenBank/DDBJ whole genome shotgun (WGS) entry which is preliminary data.</text>
</comment>
<dbReference type="AlphaFoldDB" id="A0A645G6G7"/>
<organism evidence="1">
    <name type="scientific">bioreactor metagenome</name>
    <dbReference type="NCBI Taxonomy" id="1076179"/>
    <lineage>
        <taxon>unclassified sequences</taxon>
        <taxon>metagenomes</taxon>
        <taxon>ecological metagenomes</taxon>
    </lineage>
</organism>
<dbReference type="PROSITE" id="PS51257">
    <property type="entry name" value="PROKAR_LIPOPROTEIN"/>
    <property type="match status" value="1"/>
</dbReference>
<evidence type="ECO:0000313" key="1">
    <source>
        <dbReference type="EMBL" id="MPN21560.1"/>
    </source>
</evidence>
<evidence type="ECO:0008006" key="2">
    <source>
        <dbReference type="Google" id="ProtNLM"/>
    </source>
</evidence>
<dbReference type="Gene3D" id="3.40.50.10610">
    <property type="entry name" value="ABC-type transport auxiliary lipoprotein component"/>
    <property type="match status" value="1"/>
</dbReference>
<dbReference type="NCBIfam" id="TIGR02722">
    <property type="entry name" value="lp"/>
    <property type="match status" value="1"/>
</dbReference>
<gene>
    <name evidence="1" type="ORF">SDC9_168940</name>
</gene>
<reference evidence="1" key="1">
    <citation type="submission" date="2019-08" db="EMBL/GenBank/DDBJ databases">
        <authorList>
            <person name="Kucharzyk K."/>
            <person name="Murdoch R.W."/>
            <person name="Higgins S."/>
            <person name="Loffler F."/>
        </authorList>
    </citation>
    <scope>NUCLEOTIDE SEQUENCE</scope>
</reference>
<dbReference type="Pfam" id="PF13036">
    <property type="entry name" value="LpoB"/>
    <property type="match status" value="1"/>
</dbReference>
<accession>A0A645G6G7</accession>
<dbReference type="EMBL" id="VSSQ01069562">
    <property type="protein sequence ID" value="MPN21560.1"/>
    <property type="molecule type" value="Genomic_DNA"/>
</dbReference>